<sequence>MNNILLSRILDKTGVLGTIISGLSCAMCFPALASIGAAVGLGFLSRWEGLFVHILIPAFLVIALLANGLGWFFHHQWQRSALGSLGPIVALVGDQGMIHHILLPDVARTLFYAGLVAMVLFALWDLFRPAHKRCALPSGNNHPSNC</sequence>
<keyword evidence="1" id="KW-0472">Membrane</keyword>
<feature type="transmembrane region" description="Helical" evidence="1">
    <location>
        <begin position="50"/>
        <end position="73"/>
    </location>
</feature>
<keyword evidence="1" id="KW-0812">Transmembrane</keyword>
<feature type="transmembrane region" description="Helical" evidence="1">
    <location>
        <begin position="109"/>
        <end position="127"/>
    </location>
</feature>
<dbReference type="NCBIfam" id="NF033784">
    <property type="entry name" value="transport_merC"/>
    <property type="match status" value="1"/>
</dbReference>
<dbReference type="GO" id="GO:0016020">
    <property type="term" value="C:membrane"/>
    <property type="evidence" value="ECO:0007669"/>
    <property type="project" value="InterPro"/>
</dbReference>
<evidence type="ECO:0000313" key="2">
    <source>
        <dbReference type="EMBL" id="MBU2787237.1"/>
    </source>
</evidence>
<feature type="transmembrane region" description="Helical" evidence="1">
    <location>
        <begin position="20"/>
        <end position="44"/>
    </location>
</feature>
<proteinExistence type="predicted"/>
<dbReference type="EMBL" id="JAAXYO010000037">
    <property type="protein sequence ID" value="MBU2787237.1"/>
    <property type="molecule type" value="Genomic_DNA"/>
</dbReference>
<evidence type="ECO:0000313" key="3">
    <source>
        <dbReference type="Proteomes" id="UP001197378"/>
    </source>
</evidence>
<reference evidence="2" key="1">
    <citation type="journal article" date="2021" name="ISME J.">
        <title>Genomic evolution of the class Acidithiobacillia: deep-branching Proteobacteria living in extreme acidic conditions.</title>
        <authorList>
            <person name="Moya-Beltran A."/>
            <person name="Beard S."/>
            <person name="Rojas-Villalobos C."/>
            <person name="Issotta F."/>
            <person name="Gallardo Y."/>
            <person name="Ulloa R."/>
            <person name="Giaveno A."/>
            <person name="Degli Esposti M."/>
            <person name="Johnson D.B."/>
            <person name="Quatrini R."/>
        </authorList>
    </citation>
    <scope>NUCLEOTIDE SEQUENCE</scope>
    <source>
        <strain evidence="2">VAN18-1</strain>
    </source>
</reference>
<accession>A0AAE3CIZ1</accession>
<dbReference type="NCBIfam" id="NF010318">
    <property type="entry name" value="PRK13755.1"/>
    <property type="match status" value="1"/>
</dbReference>
<name>A0AAE3CIZ1_9PROT</name>
<keyword evidence="1" id="KW-1133">Transmembrane helix</keyword>
<dbReference type="GO" id="GO:0015097">
    <property type="term" value="F:mercury ion transmembrane transporter activity"/>
    <property type="evidence" value="ECO:0007669"/>
    <property type="project" value="InterPro"/>
</dbReference>
<dbReference type="InterPro" id="IPR004891">
    <property type="entry name" value="Mercury-R_MerC"/>
</dbReference>
<protein>
    <submittedName>
        <fullName evidence="2">Organomercurial transporter MerC</fullName>
    </submittedName>
</protein>
<dbReference type="RefSeq" id="WP_215870330.1">
    <property type="nucleotide sequence ID" value="NZ_JAAXYO010000037.1"/>
</dbReference>
<comment type="caution">
    <text evidence="2">The sequence shown here is derived from an EMBL/GenBank/DDBJ whole genome shotgun (WGS) entry which is preliminary data.</text>
</comment>
<gene>
    <name evidence="2" type="primary">merC</name>
    <name evidence="2" type="ORF">HFQ13_03250</name>
</gene>
<dbReference type="Pfam" id="PF03203">
    <property type="entry name" value="MerC"/>
    <property type="match status" value="1"/>
</dbReference>
<feature type="transmembrane region" description="Helical" evidence="1">
    <location>
        <begin position="85"/>
        <end position="103"/>
    </location>
</feature>
<dbReference type="Proteomes" id="UP001197378">
    <property type="component" value="Unassembled WGS sequence"/>
</dbReference>
<evidence type="ECO:0000256" key="1">
    <source>
        <dbReference type="SAM" id="Phobius"/>
    </source>
</evidence>
<keyword evidence="3" id="KW-1185">Reference proteome</keyword>
<dbReference type="AlphaFoldDB" id="A0AAE3CIZ1"/>
<organism evidence="2 3">
    <name type="scientific">Igneacidithiobacillus copahuensis</name>
    <dbReference type="NCBI Taxonomy" id="2724909"/>
    <lineage>
        <taxon>Bacteria</taxon>
        <taxon>Pseudomonadati</taxon>
        <taxon>Pseudomonadota</taxon>
        <taxon>Acidithiobacillia</taxon>
        <taxon>Acidithiobacillales</taxon>
        <taxon>Acidithiobacillaceae</taxon>
        <taxon>Igneacidithiobacillus</taxon>
    </lineage>
</organism>